<feature type="compositionally biased region" description="Polar residues" evidence="1">
    <location>
        <begin position="66"/>
        <end position="75"/>
    </location>
</feature>
<feature type="region of interest" description="Disordered" evidence="1">
    <location>
        <begin position="56"/>
        <end position="75"/>
    </location>
</feature>
<organism evidence="2 3">
    <name type="scientific">Triticum turgidum subsp. durum</name>
    <name type="common">Durum wheat</name>
    <name type="synonym">Triticum durum</name>
    <dbReference type="NCBI Taxonomy" id="4567"/>
    <lineage>
        <taxon>Eukaryota</taxon>
        <taxon>Viridiplantae</taxon>
        <taxon>Streptophyta</taxon>
        <taxon>Embryophyta</taxon>
        <taxon>Tracheophyta</taxon>
        <taxon>Spermatophyta</taxon>
        <taxon>Magnoliopsida</taxon>
        <taxon>Liliopsida</taxon>
        <taxon>Poales</taxon>
        <taxon>Poaceae</taxon>
        <taxon>BOP clade</taxon>
        <taxon>Pooideae</taxon>
        <taxon>Triticodae</taxon>
        <taxon>Triticeae</taxon>
        <taxon>Triticinae</taxon>
        <taxon>Triticum</taxon>
    </lineage>
</organism>
<dbReference type="AlphaFoldDB" id="A0A9R0SL38"/>
<evidence type="ECO:0000313" key="2">
    <source>
        <dbReference type="EMBL" id="VAH94928.1"/>
    </source>
</evidence>
<protein>
    <submittedName>
        <fullName evidence="2">Uncharacterized protein</fullName>
    </submittedName>
</protein>
<sequence>MSFMTYLTKFQFGMSSKFYESYKICWKNNYGSNGPRTLSHREHHINHILTGGLSHRQGISWKHGGNSKSNRATQK</sequence>
<dbReference type="EMBL" id="LT934117">
    <property type="protein sequence ID" value="VAH94928.1"/>
    <property type="molecule type" value="Genomic_DNA"/>
</dbReference>
<reference evidence="2 3" key="1">
    <citation type="submission" date="2017-09" db="EMBL/GenBank/DDBJ databases">
        <authorList>
            <consortium name="International Durum Wheat Genome Sequencing Consortium (IDWGSC)"/>
            <person name="Milanesi L."/>
        </authorList>
    </citation>
    <scope>NUCLEOTIDE SEQUENCE [LARGE SCALE GENOMIC DNA]</scope>
    <source>
        <strain evidence="3">cv. Svevo</strain>
    </source>
</reference>
<keyword evidence="3" id="KW-1185">Reference proteome</keyword>
<dbReference type="Proteomes" id="UP000324705">
    <property type="component" value="Chromosome 4A"/>
</dbReference>
<name>A0A9R0SL38_TRITD</name>
<dbReference type="Gramene" id="TRITD4Av1G189910.1">
    <property type="protein sequence ID" value="TRITD4Av1G189910.1"/>
    <property type="gene ID" value="TRITD4Av1G189910"/>
</dbReference>
<proteinExistence type="predicted"/>
<gene>
    <name evidence="2" type="ORF">TRITD_4Av1G189910</name>
</gene>
<accession>A0A9R0SL38</accession>
<evidence type="ECO:0000313" key="3">
    <source>
        <dbReference type="Proteomes" id="UP000324705"/>
    </source>
</evidence>
<evidence type="ECO:0000256" key="1">
    <source>
        <dbReference type="SAM" id="MobiDB-lite"/>
    </source>
</evidence>